<sequence>MAKIKKTDINKLSKLDQQIEELKKQKKKQEEDLARNIGNYVMSNIDFDELESADELYIIIDEVLEKFNKNTNISNDIVNENNTMNSSQSEEFEQQE</sequence>
<accession>A0AAQ0LVW4</accession>
<dbReference type="Proteomes" id="UP000285579">
    <property type="component" value="Unassembled WGS sequence"/>
</dbReference>
<organism evidence="2 3">
    <name type="scientific">Staphylococcus xylosus</name>
    <dbReference type="NCBI Taxonomy" id="1288"/>
    <lineage>
        <taxon>Bacteria</taxon>
        <taxon>Bacillati</taxon>
        <taxon>Bacillota</taxon>
        <taxon>Bacilli</taxon>
        <taxon>Bacillales</taxon>
        <taxon>Staphylococcaceae</taxon>
        <taxon>Staphylococcus</taxon>
    </lineage>
</organism>
<protein>
    <submittedName>
        <fullName evidence="2">Uncharacterized protein</fullName>
    </submittedName>
</protein>
<dbReference type="EMBL" id="QXUI01000011">
    <property type="protein sequence ID" value="RIM91002.1"/>
    <property type="molecule type" value="Genomic_DNA"/>
</dbReference>
<evidence type="ECO:0000256" key="1">
    <source>
        <dbReference type="SAM" id="Coils"/>
    </source>
</evidence>
<keyword evidence="1" id="KW-0175">Coiled coil</keyword>
<reference evidence="2 3" key="1">
    <citation type="journal article" date="2016" name="Front. Microbiol.">
        <title>Comprehensive Phylogenetic Analysis of Bovine Non-aureus Staphylococci Species Based on Whole-Genome Sequencing.</title>
        <authorList>
            <person name="Naushad S."/>
            <person name="Barkema H.W."/>
            <person name="Luby C."/>
            <person name="Condas L.A."/>
            <person name="Nobrega D.B."/>
            <person name="Carson D.A."/>
            <person name="De Buck J."/>
        </authorList>
    </citation>
    <scope>NUCLEOTIDE SEQUENCE [LARGE SCALE GENOMIC DNA]</scope>
    <source>
        <strain evidence="2 3">SNUC 1349</strain>
    </source>
</reference>
<dbReference type="AlphaFoldDB" id="A0AAQ0LVW4"/>
<evidence type="ECO:0000313" key="3">
    <source>
        <dbReference type="Proteomes" id="UP000285579"/>
    </source>
</evidence>
<comment type="caution">
    <text evidence="2">The sequence shown here is derived from an EMBL/GenBank/DDBJ whole genome shotgun (WGS) entry which is preliminary data.</text>
</comment>
<feature type="coiled-coil region" evidence="1">
    <location>
        <begin position="5"/>
        <end position="39"/>
    </location>
</feature>
<evidence type="ECO:0000313" key="2">
    <source>
        <dbReference type="EMBL" id="RIM91002.1"/>
    </source>
</evidence>
<proteinExistence type="predicted"/>
<name>A0AAQ0LVW4_STAXY</name>
<dbReference type="RefSeq" id="WP_119555567.1">
    <property type="nucleotide sequence ID" value="NZ_QXUI01000011.1"/>
</dbReference>
<gene>
    <name evidence="2" type="ORF">BU104_12790</name>
</gene>